<keyword evidence="2" id="KW-0229">DNA integration</keyword>
<dbReference type="InterPro" id="IPR050090">
    <property type="entry name" value="Tyrosine_recombinase_XerCD"/>
</dbReference>
<comment type="caution">
    <text evidence="6">The sequence shown here is derived from an EMBL/GenBank/DDBJ whole genome shotgun (WGS) entry which is preliminary data.</text>
</comment>
<evidence type="ECO:0000256" key="1">
    <source>
        <dbReference type="ARBA" id="ARBA00008857"/>
    </source>
</evidence>
<dbReference type="SUPFAM" id="SSF56349">
    <property type="entry name" value="DNA breaking-rejoining enzymes"/>
    <property type="match status" value="1"/>
</dbReference>
<dbReference type="Proteomes" id="UP000238493">
    <property type="component" value="Unassembled WGS sequence"/>
</dbReference>
<dbReference type="EMBL" id="PTRC01000053">
    <property type="protein sequence ID" value="PQA71658.1"/>
    <property type="molecule type" value="Genomic_DNA"/>
</dbReference>
<dbReference type="OrthoDB" id="9784724at2"/>
<name>A0A2S7IUM7_9HYPH</name>
<dbReference type="InterPro" id="IPR013762">
    <property type="entry name" value="Integrase-like_cat_sf"/>
</dbReference>
<proteinExistence type="inferred from homology"/>
<dbReference type="PANTHER" id="PTHR30349">
    <property type="entry name" value="PHAGE INTEGRASE-RELATED"/>
    <property type="match status" value="1"/>
</dbReference>
<dbReference type="PROSITE" id="PS51898">
    <property type="entry name" value="TYR_RECOMBINASE"/>
    <property type="match status" value="1"/>
</dbReference>
<evidence type="ECO:0000313" key="6">
    <source>
        <dbReference type="EMBL" id="PQA71658.1"/>
    </source>
</evidence>
<evidence type="ECO:0000256" key="3">
    <source>
        <dbReference type="ARBA" id="ARBA00023125"/>
    </source>
</evidence>
<evidence type="ECO:0000259" key="5">
    <source>
        <dbReference type="PROSITE" id="PS51898"/>
    </source>
</evidence>
<gene>
    <name evidence="6" type="ORF">C3731_20835</name>
</gene>
<dbReference type="Gene3D" id="1.10.443.10">
    <property type="entry name" value="Intergrase catalytic core"/>
    <property type="match status" value="1"/>
</dbReference>
<dbReference type="GO" id="GO:0015074">
    <property type="term" value="P:DNA integration"/>
    <property type="evidence" value="ECO:0007669"/>
    <property type="project" value="UniProtKB-KW"/>
</dbReference>
<comment type="similarity">
    <text evidence="1">Belongs to the 'phage' integrase family.</text>
</comment>
<dbReference type="GO" id="GO:0006310">
    <property type="term" value="P:DNA recombination"/>
    <property type="evidence" value="ECO:0007669"/>
    <property type="project" value="UniProtKB-KW"/>
</dbReference>
<reference evidence="6 7" key="1">
    <citation type="submission" date="2018-02" db="EMBL/GenBank/DDBJ databases">
        <title>Draft genome sequence of Ochrobactrum oryzae found in Brazil.</title>
        <authorList>
            <person name="Cerdeira L."/>
            <person name="Andrade F."/>
            <person name="Zacariotto T."/>
            <person name="Barbosa B."/>
            <person name="Santos S."/>
            <person name="Cassetari V."/>
            <person name="Lincopan N."/>
        </authorList>
    </citation>
    <scope>NUCLEOTIDE SEQUENCE [LARGE SCALE GENOMIC DNA]</scope>
    <source>
        <strain evidence="6 7">OA447</strain>
    </source>
</reference>
<dbReference type="AlphaFoldDB" id="A0A2S7IUM7"/>
<dbReference type="PANTHER" id="PTHR30349:SF41">
    <property type="entry name" value="INTEGRASE_RECOMBINASE PROTEIN MJ0367-RELATED"/>
    <property type="match status" value="1"/>
</dbReference>
<dbReference type="GO" id="GO:0003677">
    <property type="term" value="F:DNA binding"/>
    <property type="evidence" value="ECO:0007669"/>
    <property type="project" value="UniProtKB-KW"/>
</dbReference>
<evidence type="ECO:0000313" key="7">
    <source>
        <dbReference type="Proteomes" id="UP000238493"/>
    </source>
</evidence>
<dbReference type="Pfam" id="PF20172">
    <property type="entry name" value="DUF6538"/>
    <property type="match status" value="1"/>
</dbReference>
<evidence type="ECO:0000256" key="4">
    <source>
        <dbReference type="ARBA" id="ARBA00023172"/>
    </source>
</evidence>
<dbReference type="RefSeq" id="WP_104757512.1">
    <property type="nucleotide sequence ID" value="NZ_PTRC01000053.1"/>
</dbReference>
<dbReference type="InterPro" id="IPR046668">
    <property type="entry name" value="DUF6538"/>
</dbReference>
<accession>A0A2S7IUM7</accession>
<keyword evidence="7" id="KW-1185">Reference proteome</keyword>
<dbReference type="Pfam" id="PF00589">
    <property type="entry name" value="Phage_integrase"/>
    <property type="match status" value="1"/>
</dbReference>
<feature type="domain" description="Tyr recombinase" evidence="5">
    <location>
        <begin position="334"/>
        <end position="532"/>
    </location>
</feature>
<dbReference type="InterPro" id="IPR011010">
    <property type="entry name" value="DNA_brk_join_enz"/>
</dbReference>
<evidence type="ECO:0000256" key="2">
    <source>
        <dbReference type="ARBA" id="ARBA00022908"/>
    </source>
</evidence>
<dbReference type="CDD" id="cd01184">
    <property type="entry name" value="INT_C_like_1"/>
    <property type="match status" value="1"/>
</dbReference>
<keyword evidence="3" id="KW-0238">DNA-binding</keyword>
<protein>
    <recommendedName>
        <fullName evidence="5">Tyr recombinase domain-containing protein</fullName>
    </recommendedName>
</protein>
<dbReference type="InterPro" id="IPR002104">
    <property type="entry name" value="Integrase_catalytic"/>
</dbReference>
<keyword evidence="4" id="KW-0233">DNA recombination</keyword>
<organism evidence="6 7">
    <name type="scientific">Brucella oryzae</name>
    <dbReference type="NCBI Taxonomy" id="335286"/>
    <lineage>
        <taxon>Bacteria</taxon>
        <taxon>Pseudomonadati</taxon>
        <taxon>Pseudomonadota</taxon>
        <taxon>Alphaproteobacteria</taxon>
        <taxon>Hyphomicrobiales</taxon>
        <taxon>Brucellaceae</taxon>
        <taxon>Brucella/Ochrobactrum group</taxon>
        <taxon>Brucella</taxon>
    </lineage>
</organism>
<sequence length="554" mass="63721">MFIPSYLTKSRNGVFYFRWPIPKELHPARKPSTLKLSLSTREPRKALRLSRYLSQIGERLNENGIAYNMRYEELRTVLIEHFRQMLAEAKAKMNETGPLSELDKQIYKSSKSVAKHARDTDAPLSLVQSDDDLLERFIEKYNLDIQKGSAEYRRLGREMKLSYHSYVKAVLDYDKSLGRYEFDERPTRIAPITTVTSVPGMSIAEVSFAYSKERQRGNAWAAKTIIEKADHIKLLGEILGNDTDVRILTAMDAKRVKDTLLVYPRNRSKNPMTRGKPLADVLALPNVETIQVATINKYLQTYNELFDWAKQNHHVTENFFSGLAVRQAKKNKDSDRDAYTDEQIRLILRTVLFNEKGLITKPYQKWATLIGIYTGARLGEIAQLNISDIREEDGTWVFDINEDGDRKSLKTSAARRLVPVHTKLIEAGLLDYVRAMADKRASKLFPDFTYDAKNGWGRQQSRWFNDRLLVQLGLKSKTRVFHSLRHTVNTRLLQAGVADPLVKSIIGHEQDGMTHRQYFKEGFTLQQRNAAMQKLDYGLPLREPQVPFGIDTDS</sequence>